<reference evidence="1" key="1">
    <citation type="submission" date="2020-10" db="EMBL/GenBank/DDBJ databases">
        <authorList>
            <person name="Gilroy R."/>
        </authorList>
    </citation>
    <scope>NUCLEOTIDE SEQUENCE</scope>
    <source>
        <strain evidence="1">6276</strain>
    </source>
</reference>
<evidence type="ECO:0000313" key="2">
    <source>
        <dbReference type="Proteomes" id="UP000823928"/>
    </source>
</evidence>
<comment type="caution">
    <text evidence="1">The sequence shown here is derived from an EMBL/GenBank/DDBJ whole genome shotgun (WGS) entry which is preliminary data.</text>
</comment>
<name>A0A9D1F1H4_9BACT</name>
<protein>
    <submittedName>
        <fullName evidence="1">Uncharacterized protein</fullName>
    </submittedName>
</protein>
<reference evidence="1" key="2">
    <citation type="journal article" date="2021" name="PeerJ">
        <title>Extensive microbial diversity within the chicken gut microbiome revealed by metagenomics and culture.</title>
        <authorList>
            <person name="Gilroy R."/>
            <person name="Ravi A."/>
            <person name="Getino M."/>
            <person name="Pursley I."/>
            <person name="Horton D.L."/>
            <person name="Alikhan N.F."/>
            <person name="Baker D."/>
            <person name="Gharbi K."/>
            <person name="Hall N."/>
            <person name="Watson M."/>
            <person name="Adriaenssens E.M."/>
            <person name="Foster-Nyarko E."/>
            <person name="Jarju S."/>
            <person name="Secka A."/>
            <person name="Antonio M."/>
            <person name="Oren A."/>
            <person name="Chaudhuri R.R."/>
            <person name="La Ragione R."/>
            <person name="Hildebrand F."/>
            <person name="Pallen M.J."/>
        </authorList>
    </citation>
    <scope>NUCLEOTIDE SEQUENCE</scope>
    <source>
        <strain evidence="1">6276</strain>
    </source>
</reference>
<dbReference type="AlphaFoldDB" id="A0A9D1F1H4"/>
<dbReference type="EMBL" id="DVIU01000298">
    <property type="protein sequence ID" value="HIS37828.1"/>
    <property type="molecule type" value="Genomic_DNA"/>
</dbReference>
<dbReference type="Proteomes" id="UP000823928">
    <property type="component" value="Unassembled WGS sequence"/>
</dbReference>
<proteinExistence type="predicted"/>
<evidence type="ECO:0000313" key="1">
    <source>
        <dbReference type="EMBL" id="HIS37828.1"/>
    </source>
</evidence>
<gene>
    <name evidence="1" type="ORF">IAC10_14585</name>
</gene>
<sequence>MIKIYPKIMAAIGATQDRRYINRFAKGKINESDTFYKSLVQKSGPAAKTFKDKFNCWVKAYNANLERIKFVIDLENKLKDK</sequence>
<accession>A0A9D1F1H4</accession>
<organism evidence="1 2">
    <name type="scientific">Candidatus Scatousia excrementigallinarum</name>
    <dbReference type="NCBI Taxonomy" id="2840935"/>
    <lineage>
        <taxon>Bacteria</taxon>
        <taxon>Candidatus Scatousia</taxon>
    </lineage>
</organism>